<dbReference type="InterPro" id="IPR021047">
    <property type="entry name" value="Mannosyltransferase_CMT1"/>
</dbReference>
<dbReference type="PANTHER" id="PTHR34144:SF7">
    <property type="entry name" value="EXPORT PROTEIN (CAP59), PUTATIVE (AFU_ORTHOLOGUE AFUA_7G05020)-RELATED"/>
    <property type="match status" value="1"/>
</dbReference>
<name>A0AAE1C118_9PEZI</name>
<dbReference type="Pfam" id="PF11735">
    <property type="entry name" value="CAP59_mtransfer"/>
    <property type="match status" value="1"/>
</dbReference>
<reference evidence="1" key="1">
    <citation type="submission" date="2023-07" db="EMBL/GenBank/DDBJ databases">
        <title>Black Yeasts Isolated from many extreme environments.</title>
        <authorList>
            <person name="Coleine C."/>
            <person name="Stajich J.E."/>
            <person name="Selbmann L."/>
        </authorList>
    </citation>
    <scope>NUCLEOTIDE SEQUENCE</scope>
    <source>
        <strain evidence="1">CCFEE 5485</strain>
    </source>
</reference>
<protein>
    <recommendedName>
        <fullName evidence="3">Polysaccharide export protein</fullName>
    </recommendedName>
</protein>
<dbReference type="AlphaFoldDB" id="A0AAE1C118"/>
<organism evidence="1 2">
    <name type="scientific">Recurvomyces mirabilis</name>
    <dbReference type="NCBI Taxonomy" id="574656"/>
    <lineage>
        <taxon>Eukaryota</taxon>
        <taxon>Fungi</taxon>
        <taxon>Dikarya</taxon>
        <taxon>Ascomycota</taxon>
        <taxon>Pezizomycotina</taxon>
        <taxon>Dothideomycetes</taxon>
        <taxon>Dothideomycetidae</taxon>
        <taxon>Mycosphaerellales</taxon>
        <taxon>Teratosphaeriaceae</taxon>
        <taxon>Recurvomyces</taxon>
    </lineage>
</organism>
<dbReference type="Proteomes" id="UP001274830">
    <property type="component" value="Unassembled WGS sequence"/>
</dbReference>
<evidence type="ECO:0000313" key="2">
    <source>
        <dbReference type="Proteomes" id="UP001274830"/>
    </source>
</evidence>
<sequence length="420" mass="47981">MIIRPRVRKVALRRGLQTVLSLLLLWTCFDLWTVRRSARQQAGVDVPLFGDQKVFIASLHWTDELVLRDYWIASVVELAREIGPSNVFVSVYESGSLDDAKGALRELQDELVLHNIPHKVVLDETTHLDEVSRPPAASGWIQMPATKSYRQNWTEWFTLQKDEWVPRRIPYLARLRNLVMHPLYEQQKQGITYDRVLWLNDVVFTTKDVRALLATRNGNYAAACALDFKQAPAFYDTFALRDADGYAPLMDTWPYFQSAMSRKAIKHSLPVPVASCWNGMLAFDAAPFYDIHSPLLFRGVPDDLARAHLEGSESCLIHADNPLSADRGVWVNPQVRVGYNGTAYDSANSGTWPSSLDIVIGIWRNRFIRWFHASDLYRERRAVAKTAREWKAQKPGVVENGAFCLIDEMQILLWNGWGHA</sequence>
<comment type="caution">
    <text evidence="1">The sequence shown here is derived from an EMBL/GenBank/DDBJ whole genome shotgun (WGS) entry which is preliminary data.</text>
</comment>
<keyword evidence="2" id="KW-1185">Reference proteome</keyword>
<accession>A0AAE1C118</accession>
<dbReference type="EMBL" id="JAUTXT010000020">
    <property type="protein sequence ID" value="KAK3674394.1"/>
    <property type="molecule type" value="Genomic_DNA"/>
</dbReference>
<dbReference type="PANTHER" id="PTHR34144">
    <property type="entry name" value="CHROMOSOME 8, WHOLE GENOME SHOTGUN SEQUENCE"/>
    <property type="match status" value="1"/>
</dbReference>
<gene>
    <name evidence="1" type="ORF">LTR78_005863</name>
</gene>
<evidence type="ECO:0008006" key="3">
    <source>
        <dbReference type="Google" id="ProtNLM"/>
    </source>
</evidence>
<proteinExistence type="predicted"/>
<evidence type="ECO:0000313" key="1">
    <source>
        <dbReference type="EMBL" id="KAK3674394.1"/>
    </source>
</evidence>